<accession>A0A4Y9YVG3</accession>
<protein>
    <submittedName>
        <fullName evidence="2">Uncharacterized protein</fullName>
    </submittedName>
</protein>
<comment type="caution">
    <text evidence="2">The sequence shown here is derived from an EMBL/GenBank/DDBJ whole genome shotgun (WGS) entry which is preliminary data.</text>
</comment>
<dbReference type="EMBL" id="SEOQ01000313">
    <property type="protein sequence ID" value="TFY65730.1"/>
    <property type="molecule type" value="Genomic_DNA"/>
</dbReference>
<feature type="compositionally biased region" description="Low complexity" evidence="1">
    <location>
        <begin position="66"/>
        <end position="75"/>
    </location>
</feature>
<feature type="compositionally biased region" description="Polar residues" evidence="1">
    <location>
        <begin position="19"/>
        <end position="28"/>
    </location>
</feature>
<evidence type="ECO:0000256" key="1">
    <source>
        <dbReference type="SAM" id="MobiDB-lite"/>
    </source>
</evidence>
<dbReference type="Proteomes" id="UP000298327">
    <property type="component" value="Unassembled WGS sequence"/>
</dbReference>
<evidence type="ECO:0000313" key="3">
    <source>
        <dbReference type="Proteomes" id="UP000298327"/>
    </source>
</evidence>
<feature type="region of interest" description="Disordered" evidence="1">
    <location>
        <begin position="1"/>
        <end position="123"/>
    </location>
</feature>
<feature type="compositionally biased region" description="Polar residues" evidence="1">
    <location>
        <begin position="76"/>
        <end position="87"/>
    </location>
</feature>
<reference evidence="2 3" key="1">
    <citation type="submission" date="2019-02" db="EMBL/GenBank/DDBJ databases">
        <title>Genome sequencing of the rare red list fungi Dentipellis fragilis.</title>
        <authorList>
            <person name="Buettner E."/>
            <person name="Kellner H."/>
        </authorList>
    </citation>
    <scope>NUCLEOTIDE SEQUENCE [LARGE SCALE GENOMIC DNA]</scope>
    <source>
        <strain evidence="2 3">DSM 105465</strain>
    </source>
</reference>
<evidence type="ECO:0000313" key="2">
    <source>
        <dbReference type="EMBL" id="TFY65730.1"/>
    </source>
</evidence>
<proteinExistence type="predicted"/>
<name>A0A4Y9YVG3_9AGAM</name>
<dbReference type="OrthoDB" id="3254022at2759"/>
<sequence>MQSARQSDRSFFDRLASSLAHSPDSSYSRAAAPDPASLTEAPHPLRRSPLAPIDQQALASTPDHMSSPSSPHPSSAVNQDPNSNINPQRYIGKPILSRRSSHTSEEAYASNGTQCAGQRKKSQ</sequence>
<dbReference type="AlphaFoldDB" id="A0A4Y9YVG3"/>
<gene>
    <name evidence="2" type="ORF">EVG20_g5349</name>
</gene>
<keyword evidence="3" id="KW-1185">Reference proteome</keyword>
<feature type="compositionally biased region" description="Basic and acidic residues" evidence="1">
    <location>
        <begin position="1"/>
        <end position="12"/>
    </location>
</feature>
<organism evidence="2 3">
    <name type="scientific">Dentipellis fragilis</name>
    <dbReference type="NCBI Taxonomy" id="205917"/>
    <lineage>
        <taxon>Eukaryota</taxon>
        <taxon>Fungi</taxon>
        <taxon>Dikarya</taxon>
        <taxon>Basidiomycota</taxon>
        <taxon>Agaricomycotina</taxon>
        <taxon>Agaricomycetes</taxon>
        <taxon>Russulales</taxon>
        <taxon>Hericiaceae</taxon>
        <taxon>Dentipellis</taxon>
    </lineage>
</organism>